<dbReference type="EMBL" id="CM002922">
    <property type="protein sequence ID" value="KGN63761.1"/>
    <property type="molecule type" value="Genomic_DNA"/>
</dbReference>
<feature type="region of interest" description="Disordered" evidence="1">
    <location>
        <begin position="37"/>
        <end position="67"/>
    </location>
</feature>
<gene>
    <name evidence="2" type="ORF">Csa_1G015070</name>
</gene>
<accession>A0A0A0LUQ9</accession>
<evidence type="ECO:0000313" key="2">
    <source>
        <dbReference type="EMBL" id="KGN63761.1"/>
    </source>
</evidence>
<organism evidence="2 3">
    <name type="scientific">Cucumis sativus</name>
    <name type="common">Cucumber</name>
    <dbReference type="NCBI Taxonomy" id="3659"/>
    <lineage>
        <taxon>Eukaryota</taxon>
        <taxon>Viridiplantae</taxon>
        <taxon>Streptophyta</taxon>
        <taxon>Embryophyta</taxon>
        <taxon>Tracheophyta</taxon>
        <taxon>Spermatophyta</taxon>
        <taxon>Magnoliopsida</taxon>
        <taxon>eudicotyledons</taxon>
        <taxon>Gunneridae</taxon>
        <taxon>Pentapetalae</taxon>
        <taxon>rosids</taxon>
        <taxon>fabids</taxon>
        <taxon>Cucurbitales</taxon>
        <taxon>Cucurbitaceae</taxon>
        <taxon>Benincaseae</taxon>
        <taxon>Cucumis</taxon>
    </lineage>
</organism>
<dbReference type="AlphaFoldDB" id="A0A0A0LUQ9"/>
<protein>
    <submittedName>
        <fullName evidence="2">Uncharacterized protein</fullName>
    </submittedName>
</protein>
<proteinExistence type="predicted"/>
<evidence type="ECO:0000256" key="1">
    <source>
        <dbReference type="SAM" id="MobiDB-lite"/>
    </source>
</evidence>
<keyword evidence="3" id="KW-1185">Reference proteome</keyword>
<reference evidence="2 3" key="4">
    <citation type="journal article" date="2011" name="BMC Genomics">
        <title>RNA-Seq improves annotation of protein-coding genes in the cucumber genome.</title>
        <authorList>
            <person name="Li Z."/>
            <person name="Zhang Z."/>
            <person name="Yan P."/>
            <person name="Huang S."/>
            <person name="Fei Z."/>
            <person name="Lin K."/>
        </authorList>
    </citation>
    <scope>NUCLEOTIDE SEQUENCE [LARGE SCALE GENOMIC DNA]</scope>
    <source>
        <strain evidence="3">cv. 9930</strain>
    </source>
</reference>
<name>A0A0A0LUQ9_CUCSA</name>
<reference evidence="2 3" key="3">
    <citation type="journal article" date="2010" name="BMC Genomics">
        <title>Transcriptome sequencing and comparative analysis of cucumber flowers with different sex types.</title>
        <authorList>
            <person name="Guo S."/>
            <person name="Zheng Y."/>
            <person name="Joung J.G."/>
            <person name="Liu S."/>
            <person name="Zhang Z."/>
            <person name="Crasta O.R."/>
            <person name="Sobral B.W."/>
            <person name="Xu Y."/>
            <person name="Huang S."/>
            <person name="Fei Z."/>
        </authorList>
    </citation>
    <scope>NUCLEOTIDE SEQUENCE [LARGE SCALE GENOMIC DNA]</scope>
    <source>
        <strain evidence="3">cv. 9930</strain>
    </source>
</reference>
<dbReference type="Proteomes" id="UP000029981">
    <property type="component" value="Chromosome 1"/>
</dbReference>
<feature type="compositionally biased region" description="Basic and acidic residues" evidence="1">
    <location>
        <begin position="58"/>
        <end position="67"/>
    </location>
</feature>
<evidence type="ECO:0000313" key="3">
    <source>
        <dbReference type="Proteomes" id="UP000029981"/>
    </source>
</evidence>
<reference evidence="2 3" key="2">
    <citation type="journal article" date="2009" name="PLoS ONE">
        <title>An integrated genetic and cytogenetic map of the cucumber genome.</title>
        <authorList>
            <person name="Ren Y."/>
            <person name="Zhang Z."/>
            <person name="Liu J."/>
            <person name="Staub J.E."/>
            <person name="Han Y."/>
            <person name="Cheng Z."/>
            <person name="Li X."/>
            <person name="Lu J."/>
            <person name="Miao H."/>
            <person name="Kang H."/>
            <person name="Xie B."/>
            <person name="Gu X."/>
            <person name="Wang X."/>
            <person name="Du Y."/>
            <person name="Jin W."/>
            <person name="Huang S."/>
        </authorList>
    </citation>
    <scope>NUCLEOTIDE SEQUENCE [LARGE SCALE GENOMIC DNA]</scope>
    <source>
        <strain evidence="3">cv. 9930</strain>
    </source>
</reference>
<dbReference type="Gramene" id="KGN63761">
    <property type="protein sequence ID" value="KGN63761"/>
    <property type="gene ID" value="Csa_1G015070"/>
</dbReference>
<reference evidence="2 3" key="1">
    <citation type="journal article" date="2009" name="Nat. Genet.">
        <title>The genome of the cucumber, Cucumis sativus L.</title>
        <authorList>
            <person name="Huang S."/>
            <person name="Li R."/>
            <person name="Zhang Z."/>
            <person name="Li L."/>
            <person name="Gu X."/>
            <person name="Fan W."/>
            <person name="Lucas W.J."/>
            <person name="Wang X."/>
            <person name="Xie B."/>
            <person name="Ni P."/>
            <person name="Ren Y."/>
            <person name="Zhu H."/>
            <person name="Li J."/>
            <person name="Lin K."/>
            <person name="Jin W."/>
            <person name="Fei Z."/>
            <person name="Li G."/>
            <person name="Staub J."/>
            <person name="Kilian A."/>
            <person name="van der Vossen E.A."/>
            <person name="Wu Y."/>
            <person name="Guo J."/>
            <person name="He J."/>
            <person name="Jia Z."/>
            <person name="Ren Y."/>
            <person name="Tian G."/>
            <person name="Lu Y."/>
            <person name="Ruan J."/>
            <person name="Qian W."/>
            <person name="Wang M."/>
            <person name="Huang Q."/>
            <person name="Li B."/>
            <person name="Xuan Z."/>
            <person name="Cao J."/>
            <person name="Asan"/>
            <person name="Wu Z."/>
            <person name="Zhang J."/>
            <person name="Cai Q."/>
            <person name="Bai Y."/>
            <person name="Zhao B."/>
            <person name="Han Y."/>
            <person name="Li Y."/>
            <person name="Li X."/>
            <person name="Wang S."/>
            <person name="Shi Q."/>
            <person name="Liu S."/>
            <person name="Cho W.K."/>
            <person name="Kim J.Y."/>
            <person name="Xu Y."/>
            <person name="Heller-Uszynska K."/>
            <person name="Miao H."/>
            <person name="Cheng Z."/>
            <person name="Zhang S."/>
            <person name="Wu J."/>
            <person name="Yang Y."/>
            <person name="Kang H."/>
            <person name="Li M."/>
            <person name="Liang H."/>
            <person name="Ren X."/>
            <person name="Shi Z."/>
            <person name="Wen M."/>
            <person name="Jian M."/>
            <person name="Yang H."/>
            <person name="Zhang G."/>
            <person name="Yang Z."/>
            <person name="Chen R."/>
            <person name="Liu S."/>
            <person name="Li J."/>
            <person name="Ma L."/>
            <person name="Liu H."/>
            <person name="Zhou Y."/>
            <person name="Zhao J."/>
            <person name="Fang X."/>
            <person name="Li G."/>
            <person name="Fang L."/>
            <person name="Li Y."/>
            <person name="Liu D."/>
            <person name="Zheng H."/>
            <person name="Zhang Y."/>
            <person name="Qin N."/>
            <person name="Li Z."/>
            <person name="Yang G."/>
            <person name="Yang S."/>
            <person name="Bolund L."/>
            <person name="Kristiansen K."/>
            <person name="Zheng H."/>
            <person name="Li S."/>
            <person name="Zhang X."/>
            <person name="Yang H."/>
            <person name="Wang J."/>
            <person name="Sun R."/>
            <person name="Zhang B."/>
            <person name="Jiang S."/>
            <person name="Wang J."/>
            <person name="Du Y."/>
            <person name="Li S."/>
        </authorList>
    </citation>
    <scope>NUCLEOTIDE SEQUENCE [LARGE SCALE GENOMIC DNA]</scope>
    <source>
        <strain evidence="3">cv. 9930</strain>
    </source>
</reference>
<sequence length="67" mass="7692">MELKREIDWVSVKHNHTQTTEANGMKDWWTVMSNAVKAPERRQSNGVEKPNGKQLPSIRKDEESASV</sequence>